<dbReference type="AlphaFoldDB" id="A0A915D1Y4"/>
<accession>A0A915D1Y4</accession>
<name>A0A915D1Y4_9BILA</name>
<evidence type="ECO:0000313" key="1">
    <source>
        <dbReference type="Proteomes" id="UP000887574"/>
    </source>
</evidence>
<organism evidence="1 2">
    <name type="scientific">Ditylenchus dipsaci</name>
    <dbReference type="NCBI Taxonomy" id="166011"/>
    <lineage>
        <taxon>Eukaryota</taxon>
        <taxon>Metazoa</taxon>
        <taxon>Ecdysozoa</taxon>
        <taxon>Nematoda</taxon>
        <taxon>Chromadorea</taxon>
        <taxon>Rhabditida</taxon>
        <taxon>Tylenchina</taxon>
        <taxon>Tylenchomorpha</taxon>
        <taxon>Sphaerularioidea</taxon>
        <taxon>Anguinidae</taxon>
        <taxon>Anguininae</taxon>
        <taxon>Ditylenchus</taxon>
    </lineage>
</organism>
<proteinExistence type="predicted"/>
<evidence type="ECO:0000313" key="2">
    <source>
        <dbReference type="WBParaSite" id="jg14582"/>
    </source>
</evidence>
<dbReference type="WBParaSite" id="jg14582">
    <property type="protein sequence ID" value="jg14582"/>
    <property type="gene ID" value="jg14582"/>
</dbReference>
<protein>
    <submittedName>
        <fullName evidence="2">F-box domain-containing protein</fullName>
    </submittedName>
</protein>
<sequence>MKLTAGDEPVVNRKPSGIRVSNELLTEVLNYMSRKMLCKSAQLLSADTAETIKRNFHVVRRQCRLIKRRIKNSHPSQQLGHMWQRHFLKRKTNVPAFFEKIKKIFRYSKQACSFVVTLKMDHLELFELSNEQTGEQLRLFIEPHSHRPVYRLSVSNEVLTEVLSYMSRKMLCKSAQLVNKQFFRIANSHISCLYLIPEIAIEYGQEPGVLVNSERLVDRQPNEMNCCILPFII</sequence>
<keyword evidence="1" id="KW-1185">Reference proteome</keyword>
<dbReference type="Proteomes" id="UP000887574">
    <property type="component" value="Unplaced"/>
</dbReference>
<reference evidence="2" key="1">
    <citation type="submission" date="2022-11" db="UniProtKB">
        <authorList>
            <consortium name="WormBaseParasite"/>
        </authorList>
    </citation>
    <scope>IDENTIFICATION</scope>
</reference>